<feature type="domain" description="DUF559" evidence="1">
    <location>
        <begin position="6"/>
        <end position="111"/>
    </location>
</feature>
<protein>
    <recommendedName>
        <fullName evidence="1">DUF559 domain-containing protein</fullName>
    </recommendedName>
</protein>
<gene>
    <name evidence="2" type="ORF">A2717_03240</name>
</gene>
<dbReference type="CDD" id="cd01038">
    <property type="entry name" value="Endonuclease_DUF559"/>
    <property type="match status" value="1"/>
</dbReference>
<dbReference type="AlphaFoldDB" id="A0A1F5N7J3"/>
<proteinExistence type="predicted"/>
<dbReference type="EMBL" id="MFEH01000005">
    <property type="protein sequence ID" value="OGE73626.1"/>
    <property type="molecule type" value="Genomic_DNA"/>
</dbReference>
<organism evidence="2 3">
    <name type="scientific">Candidatus Doudnabacteria bacterium RIFCSPHIGHO2_01_FULL_41_86</name>
    <dbReference type="NCBI Taxonomy" id="1817821"/>
    <lineage>
        <taxon>Bacteria</taxon>
        <taxon>Candidatus Doudnaibacteriota</taxon>
    </lineage>
</organism>
<reference evidence="2 3" key="1">
    <citation type="journal article" date="2016" name="Nat. Commun.">
        <title>Thousands of microbial genomes shed light on interconnected biogeochemical processes in an aquifer system.</title>
        <authorList>
            <person name="Anantharaman K."/>
            <person name="Brown C.T."/>
            <person name="Hug L.A."/>
            <person name="Sharon I."/>
            <person name="Castelle C.J."/>
            <person name="Probst A.J."/>
            <person name="Thomas B.C."/>
            <person name="Singh A."/>
            <person name="Wilkins M.J."/>
            <person name="Karaoz U."/>
            <person name="Brodie E.L."/>
            <person name="Williams K.H."/>
            <person name="Hubbard S.S."/>
            <person name="Banfield J.F."/>
        </authorList>
    </citation>
    <scope>NUCLEOTIDE SEQUENCE [LARGE SCALE GENOMIC DNA]</scope>
</reference>
<name>A0A1F5N7J3_9BACT</name>
<sequence>MVLARTKQRRELRHNSTPAEKVFWAMVSAKQFNNLKFRRQHDIGPYIVDFYCAALNLIIEIDGDSHFTTQGIDYDKTRTKYLISKGYQIIRYDNSQILNNLDGVFADLTLKLALRPSPNPSLPGRGTTAELHQ</sequence>
<dbReference type="PANTHER" id="PTHR38590">
    <property type="entry name" value="BLL0828 PROTEIN"/>
    <property type="match status" value="1"/>
</dbReference>
<evidence type="ECO:0000313" key="2">
    <source>
        <dbReference type="EMBL" id="OGE73626.1"/>
    </source>
</evidence>
<comment type="caution">
    <text evidence="2">The sequence shown here is derived from an EMBL/GenBank/DDBJ whole genome shotgun (WGS) entry which is preliminary data.</text>
</comment>
<dbReference type="Gene3D" id="3.40.960.10">
    <property type="entry name" value="VSR Endonuclease"/>
    <property type="match status" value="1"/>
</dbReference>
<accession>A0A1F5N7J3</accession>
<dbReference type="Pfam" id="PF04480">
    <property type="entry name" value="DUF559"/>
    <property type="match status" value="1"/>
</dbReference>
<dbReference type="Proteomes" id="UP000177610">
    <property type="component" value="Unassembled WGS sequence"/>
</dbReference>
<dbReference type="InterPro" id="IPR007569">
    <property type="entry name" value="DUF559"/>
</dbReference>
<dbReference type="STRING" id="1817821.A2717_03240"/>
<dbReference type="InterPro" id="IPR047216">
    <property type="entry name" value="Endonuclease_DUF559_bact"/>
</dbReference>
<dbReference type="SUPFAM" id="SSF52980">
    <property type="entry name" value="Restriction endonuclease-like"/>
    <property type="match status" value="1"/>
</dbReference>
<dbReference type="InterPro" id="IPR011335">
    <property type="entry name" value="Restrct_endonuc-II-like"/>
</dbReference>
<evidence type="ECO:0000259" key="1">
    <source>
        <dbReference type="Pfam" id="PF04480"/>
    </source>
</evidence>
<evidence type="ECO:0000313" key="3">
    <source>
        <dbReference type="Proteomes" id="UP000177610"/>
    </source>
</evidence>
<dbReference type="PANTHER" id="PTHR38590:SF1">
    <property type="entry name" value="BLL0828 PROTEIN"/>
    <property type="match status" value="1"/>
</dbReference>